<name>A0ABN3RMU1_9ACTN</name>
<feature type="domain" description="Dienelactone hydrolase" evidence="1">
    <location>
        <begin position="26"/>
        <end position="253"/>
    </location>
</feature>
<dbReference type="InterPro" id="IPR029058">
    <property type="entry name" value="AB_hydrolase_fold"/>
</dbReference>
<evidence type="ECO:0000313" key="3">
    <source>
        <dbReference type="Proteomes" id="UP001500994"/>
    </source>
</evidence>
<comment type="caution">
    <text evidence="2">The sequence shown here is derived from an EMBL/GenBank/DDBJ whole genome shotgun (WGS) entry which is preliminary data.</text>
</comment>
<dbReference type="Gene3D" id="3.40.50.1820">
    <property type="entry name" value="alpha/beta hydrolase"/>
    <property type="match status" value="1"/>
</dbReference>
<gene>
    <name evidence="2" type="ORF">GCM10009864_23270</name>
</gene>
<dbReference type="Pfam" id="PF01738">
    <property type="entry name" value="DLH"/>
    <property type="match status" value="1"/>
</dbReference>
<accession>A0ABN3RMU1</accession>
<keyword evidence="2" id="KW-0378">Hydrolase</keyword>
<sequence length="258" mass="26965">MGASQEGTSAIPTTTLQIPTPDGRADAFAAFPDGGGRHPGVLMYGDAFGIRPVLREMARELAGHGYVVLVPNVFYRHGPAPVVELPAHIDEAARTAAVAQLMPLIQAHTAARTRSDADAFLDVLAARPEVAAGPVAVTGYCIGGLLALRTAAARPDRVAAVAGFHGPVPADEPDGRHGLFSRLTAEVHLGHAATDMTPEALDALNRDLAAAGVRHTSEIYPDTVHGFTMADTDAFSAGGLERHWDRLLPLLARTLGEG</sequence>
<dbReference type="InterPro" id="IPR051049">
    <property type="entry name" value="Dienelactone_hydrolase-like"/>
</dbReference>
<proteinExistence type="predicted"/>
<dbReference type="InterPro" id="IPR002925">
    <property type="entry name" value="Dienelactn_hydro"/>
</dbReference>
<dbReference type="Proteomes" id="UP001500994">
    <property type="component" value="Unassembled WGS sequence"/>
</dbReference>
<dbReference type="SUPFAM" id="SSF53474">
    <property type="entry name" value="alpha/beta-Hydrolases"/>
    <property type="match status" value="1"/>
</dbReference>
<organism evidence="2 3">
    <name type="scientific">Streptomyces lunalinharesii</name>
    <dbReference type="NCBI Taxonomy" id="333384"/>
    <lineage>
        <taxon>Bacteria</taxon>
        <taxon>Bacillati</taxon>
        <taxon>Actinomycetota</taxon>
        <taxon>Actinomycetes</taxon>
        <taxon>Kitasatosporales</taxon>
        <taxon>Streptomycetaceae</taxon>
        <taxon>Streptomyces</taxon>
    </lineage>
</organism>
<reference evidence="2 3" key="1">
    <citation type="journal article" date="2019" name="Int. J. Syst. Evol. Microbiol.">
        <title>The Global Catalogue of Microorganisms (GCM) 10K type strain sequencing project: providing services to taxonomists for standard genome sequencing and annotation.</title>
        <authorList>
            <consortium name="The Broad Institute Genomics Platform"/>
            <consortium name="The Broad Institute Genome Sequencing Center for Infectious Disease"/>
            <person name="Wu L."/>
            <person name="Ma J."/>
        </authorList>
    </citation>
    <scope>NUCLEOTIDE SEQUENCE [LARGE SCALE GENOMIC DNA]</scope>
    <source>
        <strain evidence="2 3">JCM 16374</strain>
    </source>
</reference>
<dbReference type="EMBL" id="BAAARK010000005">
    <property type="protein sequence ID" value="GAA2656562.1"/>
    <property type="molecule type" value="Genomic_DNA"/>
</dbReference>
<dbReference type="PANTHER" id="PTHR46623">
    <property type="entry name" value="CARBOXYMETHYLENEBUTENOLIDASE-RELATED"/>
    <property type="match status" value="1"/>
</dbReference>
<dbReference type="GO" id="GO:0016787">
    <property type="term" value="F:hydrolase activity"/>
    <property type="evidence" value="ECO:0007669"/>
    <property type="project" value="UniProtKB-KW"/>
</dbReference>
<evidence type="ECO:0000259" key="1">
    <source>
        <dbReference type="Pfam" id="PF01738"/>
    </source>
</evidence>
<keyword evidence="3" id="KW-1185">Reference proteome</keyword>
<evidence type="ECO:0000313" key="2">
    <source>
        <dbReference type="EMBL" id="GAA2656562.1"/>
    </source>
</evidence>
<protein>
    <submittedName>
        <fullName evidence="2">Dienelactone hydrolase family protein</fullName>
    </submittedName>
</protein>
<dbReference type="PANTHER" id="PTHR46623:SF10">
    <property type="entry name" value="CARBOXYMETHYLENEBUTENOLIDASE HOMOLOG"/>
    <property type="match status" value="1"/>
</dbReference>